<dbReference type="PANTHER" id="PTHR46390:SF1">
    <property type="entry name" value="MANNOSE-1-PHOSPHATE GUANYLYLTRANSFERASE"/>
    <property type="match status" value="1"/>
</dbReference>
<dbReference type="Pfam" id="PF00483">
    <property type="entry name" value="NTP_transferase"/>
    <property type="match status" value="1"/>
</dbReference>
<evidence type="ECO:0000313" key="2">
    <source>
        <dbReference type="EMBL" id="MDT0642493.1"/>
    </source>
</evidence>
<dbReference type="RefSeq" id="WP_311534159.1">
    <property type="nucleotide sequence ID" value="NZ_JAVRHQ010000005.1"/>
</dbReference>
<gene>
    <name evidence="2" type="ORF">RM553_06570</name>
</gene>
<evidence type="ECO:0000313" key="3">
    <source>
        <dbReference type="Proteomes" id="UP001262889"/>
    </source>
</evidence>
<evidence type="ECO:0000259" key="1">
    <source>
        <dbReference type="Pfam" id="PF00483"/>
    </source>
</evidence>
<dbReference type="SUPFAM" id="SSF159283">
    <property type="entry name" value="Guanosine diphospho-D-mannose pyrophosphorylase/mannose-6-phosphate isomerase linker domain"/>
    <property type="match status" value="1"/>
</dbReference>
<dbReference type="SUPFAM" id="SSF53448">
    <property type="entry name" value="Nucleotide-diphospho-sugar transferases"/>
    <property type="match status" value="1"/>
</dbReference>
<organism evidence="2 3">
    <name type="scientific">Autumnicola tepida</name>
    <dbReference type="NCBI Taxonomy" id="3075595"/>
    <lineage>
        <taxon>Bacteria</taxon>
        <taxon>Pseudomonadati</taxon>
        <taxon>Bacteroidota</taxon>
        <taxon>Flavobacteriia</taxon>
        <taxon>Flavobacteriales</taxon>
        <taxon>Flavobacteriaceae</taxon>
        <taxon>Autumnicola</taxon>
    </lineage>
</organism>
<dbReference type="EMBL" id="JAVRHQ010000005">
    <property type="protein sequence ID" value="MDT0642493.1"/>
    <property type="molecule type" value="Genomic_DNA"/>
</dbReference>
<dbReference type="PANTHER" id="PTHR46390">
    <property type="entry name" value="MANNOSE-1-PHOSPHATE GUANYLYLTRANSFERASE"/>
    <property type="match status" value="1"/>
</dbReference>
<dbReference type="Gene3D" id="3.90.550.10">
    <property type="entry name" value="Spore Coat Polysaccharide Biosynthesis Protein SpsA, Chain A"/>
    <property type="match status" value="1"/>
</dbReference>
<dbReference type="InterPro" id="IPR005835">
    <property type="entry name" value="NTP_transferase_dom"/>
</dbReference>
<feature type="domain" description="Nucleotidyl transferase" evidence="1">
    <location>
        <begin position="7"/>
        <end position="269"/>
    </location>
</feature>
<dbReference type="InterPro" id="IPR029044">
    <property type="entry name" value="Nucleotide-diphossugar_trans"/>
</dbReference>
<comment type="caution">
    <text evidence="2">The sequence shown here is derived from an EMBL/GenBank/DDBJ whole genome shotgun (WGS) entry which is preliminary data.</text>
</comment>
<dbReference type="InterPro" id="IPR049577">
    <property type="entry name" value="GMPP_N"/>
</dbReference>
<name>A0ABU3C896_9FLAO</name>
<proteinExistence type="predicted"/>
<dbReference type="CDD" id="cd02509">
    <property type="entry name" value="GDP-M1P_Guanylyltransferase"/>
    <property type="match status" value="1"/>
</dbReference>
<keyword evidence="3" id="KW-1185">Reference proteome</keyword>
<dbReference type="InterPro" id="IPR051161">
    <property type="entry name" value="Mannose-6P_isomerase_type2"/>
</dbReference>
<sequence>MAGISHVLLTGGVGSRLWPLSRQSKPKQYLEIFSEKSLFQLALERNRLFCQELIVVGNSGNKMLSEKILAKTDCENIINIVEATPRNTAPAIAFAAFAARPDDILLVTPADHIIQEGEAYSKAVENAILLAKDDYLVTFGIEPLTPETGYGYIEFDGDNVISFREKPDIEHAKAFLESGKFLWNSGMFCFKASVFLNELKKYAPEVYDKSLQAWEQADEGFLHLEASMEIPSISVDYAVMERSERIKVVPAKFEWSDMGSFEAVYEYFRANGYVLDANQNMQIGEAKPTFFVGVNNCILISTKDANLIVSKSASQDVKAVYSYLEQYHPDLVR</sequence>
<dbReference type="Proteomes" id="UP001262889">
    <property type="component" value="Unassembled WGS sequence"/>
</dbReference>
<reference evidence="2 3" key="1">
    <citation type="submission" date="2023-09" db="EMBL/GenBank/DDBJ databases">
        <authorList>
            <person name="Rey-Velasco X."/>
        </authorList>
    </citation>
    <scope>NUCLEOTIDE SEQUENCE [LARGE SCALE GENOMIC DNA]</scope>
    <source>
        <strain evidence="2 3">F363</strain>
    </source>
</reference>
<protein>
    <submittedName>
        <fullName evidence="2">Sugar phosphate nucleotidyltransferase</fullName>
    </submittedName>
</protein>
<accession>A0ABU3C896</accession>